<dbReference type="GO" id="GO:0046872">
    <property type="term" value="F:metal ion binding"/>
    <property type="evidence" value="ECO:0007669"/>
    <property type="project" value="UniProtKB-KW"/>
</dbReference>
<dbReference type="EMBL" id="CP034562">
    <property type="protein sequence ID" value="AZQ60855.1"/>
    <property type="molecule type" value="Genomic_DNA"/>
</dbReference>
<feature type="signal peptide" evidence="10">
    <location>
        <begin position="1"/>
        <end position="20"/>
    </location>
</feature>
<dbReference type="Gene3D" id="2.60.40.10">
    <property type="entry name" value="Immunoglobulins"/>
    <property type="match status" value="1"/>
</dbReference>
<sequence>MKVLLSIVVLSGILSLSVHAQEIIRFNKSNARNQSITVQSAEGILRQQLNLTNPTSFKQIETKTDNLGISHRRFQEYYQDVKVEYGGYTLNFKEKDPLSIVHHVQPLALKSVKANLSEEEALSIALKNVGASKYMWQRADQEQIALKMSDGKSSTFYPSGELVIVPNFESKDRKTLMKPVLAYKFDIYAEEPLSRAYIFIDAISGEVVHINQIIKHAEAEGTFDTRYSNNRTSKTDAYNGSYRLRDFTRGNGIETYDMNTGTNYNGAVDFVDSDNNWTSAEWDNTEKDNAALDAHWGAQMTYDYFSTSFNRDSWDGNGAAIKSYVHYDKAYDNAFWNGSVMTYGDGSGTYFDALTSLDVAAHEIGHAICERTAGLVYERESGALNEGFSDIWGACVEEFAAPEKDEWLIGEDIERRTNNQALRSMRNPKSEGQPDTYGGTNWQNPNCGTPTRSNDYCGVHTNSGVLNHWFYILVEGKSGTNDIGSTYSVNGIGIDKAGAIAYRTEAVYLSATSTFANARTFSIQSAIDLYGEGSNEVIQTTNAWYAVGVGEEYGETSAYCASKGNDASYEWIASVTVGDMLNTTGSNGGYTNFSSSKSVTMASGTPYDVSLAPGFTSTSYDEYWKIWIDLNADGDFEDANELVFDAGSLTKTTVTGTVTIPIGTVATTTRMRVSMKYEGAQTVCEAFSYGEVEDYEVIITTDTPEVCDTPTTLMTSTITVNSADISWDAISAADNYEIQLKETGGTWSTYTASTNSASFTDLSANTSYEVRVATNCTSGTSDYTTAITFTTLEEVVTPVNYCSSEGSNDSYFWIDDVRVGGLSNTSAKDGGYGDYTTLNAGTITRGASETISFSAGYRNTRYTVYWSIWIDYNQDGDFNDTNELFVQGSSSNQNLLTSSQVIPSVAVLGTTRMRVAMKYGAASTPCESFTYGEVEDYLVTITAGSSINQVASLSVERGESLENNLQIKEVSLYPNPSNTIVNVNAAMFNGNGTIDIYGINGNKVLSMPVESQKTTIPVYLLKKGMYLMKISNELEAQTKKFIVK</sequence>
<dbReference type="PANTHER" id="PTHR33794">
    <property type="entry name" value="BACILLOLYSIN"/>
    <property type="match status" value="1"/>
</dbReference>
<dbReference type="PANTHER" id="PTHR33794:SF1">
    <property type="entry name" value="BACILLOLYSIN"/>
    <property type="match status" value="1"/>
</dbReference>
<protein>
    <submittedName>
        <fullName evidence="12">T9SS type A sorting domain-containing protein</fullName>
    </submittedName>
</protein>
<dbReference type="InterPro" id="IPR001570">
    <property type="entry name" value="Peptidase_M4_C_domain"/>
</dbReference>
<dbReference type="Pfam" id="PF20009">
    <property type="entry name" value="GEVED"/>
    <property type="match status" value="2"/>
</dbReference>
<dbReference type="Gene3D" id="3.10.450.490">
    <property type="match status" value="1"/>
</dbReference>
<evidence type="ECO:0000313" key="13">
    <source>
        <dbReference type="Proteomes" id="UP000267268"/>
    </source>
</evidence>
<comment type="similarity">
    <text evidence="1">Belongs to the peptidase M4 family.</text>
</comment>
<dbReference type="InterPro" id="IPR050728">
    <property type="entry name" value="Zinc_Metalloprotease_M4"/>
</dbReference>
<dbReference type="Gene3D" id="1.10.390.10">
    <property type="entry name" value="Neutral Protease Domain 2"/>
    <property type="match status" value="1"/>
</dbReference>
<dbReference type="GO" id="GO:0006508">
    <property type="term" value="P:proteolysis"/>
    <property type="evidence" value="ECO:0007669"/>
    <property type="project" value="UniProtKB-KW"/>
</dbReference>
<dbReference type="Gene3D" id="3.10.170.10">
    <property type="match status" value="1"/>
</dbReference>
<evidence type="ECO:0000256" key="7">
    <source>
        <dbReference type="ARBA" id="ARBA00023049"/>
    </source>
</evidence>
<dbReference type="SUPFAM" id="SSF55486">
    <property type="entry name" value="Metalloproteases ('zincins'), catalytic domain"/>
    <property type="match status" value="1"/>
</dbReference>
<feature type="chain" id="PRO_5018766193" evidence="10">
    <location>
        <begin position="21"/>
        <end position="1044"/>
    </location>
</feature>
<dbReference type="InterPro" id="IPR011096">
    <property type="entry name" value="FTP_domain"/>
</dbReference>
<dbReference type="Pfam" id="PF18962">
    <property type="entry name" value="Por_Secre_tail"/>
    <property type="match status" value="1"/>
</dbReference>
<feature type="domain" description="Fibronectin type-III" evidence="11">
    <location>
        <begin position="709"/>
        <end position="794"/>
    </location>
</feature>
<organism evidence="12 13">
    <name type="scientific">Flammeovirga pectinis</name>
    <dbReference type="NCBI Taxonomy" id="2494373"/>
    <lineage>
        <taxon>Bacteria</taxon>
        <taxon>Pseudomonadati</taxon>
        <taxon>Bacteroidota</taxon>
        <taxon>Cytophagia</taxon>
        <taxon>Cytophagales</taxon>
        <taxon>Flammeovirgaceae</taxon>
        <taxon>Flammeovirga</taxon>
    </lineage>
</organism>
<feature type="active site" evidence="8">
    <location>
        <position position="363"/>
    </location>
</feature>
<feature type="active site" description="Proton donor" evidence="8">
    <location>
        <position position="460"/>
    </location>
</feature>
<evidence type="ECO:0000256" key="2">
    <source>
        <dbReference type="ARBA" id="ARBA00022670"/>
    </source>
</evidence>
<dbReference type="PROSITE" id="PS50853">
    <property type="entry name" value="FN3"/>
    <property type="match status" value="1"/>
</dbReference>
<keyword evidence="4 10" id="KW-0732">Signal</keyword>
<dbReference type="InterPro" id="IPR026444">
    <property type="entry name" value="Secre_tail"/>
</dbReference>
<dbReference type="Proteomes" id="UP000267268">
    <property type="component" value="Chromosome 1"/>
</dbReference>
<feature type="region of interest" description="Disordered" evidence="9">
    <location>
        <begin position="424"/>
        <end position="445"/>
    </location>
</feature>
<evidence type="ECO:0000256" key="8">
    <source>
        <dbReference type="PIRSR" id="PIRSR623612-1"/>
    </source>
</evidence>
<dbReference type="CDD" id="cd09597">
    <property type="entry name" value="M4_TLP"/>
    <property type="match status" value="1"/>
</dbReference>
<dbReference type="InterPro" id="IPR013856">
    <property type="entry name" value="Peptidase_M4_domain"/>
</dbReference>
<keyword evidence="7" id="KW-0482">Metalloprotease</keyword>
<dbReference type="InterPro" id="IPR045474">
    <property type="entry name" value="GEVED"/>
</dbReference>
<accession>A0A3Q9FID8</accession>
<name>A0A3Q9FID8_9BACT</name>
<keyword evidence="2" id="KW-0645">Protease</keyword>
<dbReference type="InterPro" id="IPR027268">
    <property type="entry name" value="Peptidase_M4/M1_CTD_sf"/>
</dbReference>
<evidence type="ECO:0000259" key="11">
    <source>
        <dbReference type="PROSITE" id="PS50853"/>
    </source>
</evidence>
<dbReference type="KEGG" id="fll:EI427_01095"/>
<dbReference type="RefSeq" id="WP_126610824.1">
    <property type="nucleotide sequence ID" value="NZ_CP034562.1"/>
</dbReference>
<dbReference type="Pfam" id="PF01447">
    <property type="entry name" value="Peptidase_M4"/>
    <property type="match status" value="1"/>
</dbReference>
<dbReference type="CDD" id="cd00063">
    <property type="entry name" value="FN3"/>
    <property type="match status" value="1"/>
</dbReference>
<evidence type="ECO:0000256" key="4">
    <source>
        <dbReference type="ARBA" id="ARBA00022729"/>
    </source>
</evidence>
<dbReference type="Pfam" id="PF07504">
    <property type="entry name" value="FTP"/>
    <property type="match status" value="1"/>
</dbReference>
<dbReference type="GO" id="GO:0004222">
    <property type="term" value="F:metalloendopeptidase activity"/>
    <property type="evidence" value="ECO:0007669"/>
    <property type="project" value="InterPro"/>
</dbReference>
<gene>
    <name evidence="12" type="ORF">EI427_01095</name>
</gene>
<dbReference type="InterPro" id="IPR023612">
    <property type="entry name" value="Peptidase_M4"/>
</dbReference>
<keyword evidence="13" id="KW-1185">Reference proteome</keyword>
<evidence type="ECO:0000256" key="1">
    <source>
        <dbReference type="ARBA" id="ARBA00009388"/>
    </source>
</evidence>
<keyword evidence="6" id="KW-0862">Zinc</keyword>
<evidence type="ECO:0000256" key="10">
    <source>
        <dbReference type="SAM" id="SignalP"/>
    </source>
</evidence>
<evidence type="ECO:0000256" key="9">
    <source>
        <dbReference type="SAM" id="MobiDB-lite"/>
    </source>
</evidence>
<dbReference type="Pfam" id="PF00041">
    <property type="entry name" value="fn3"/>
    <property type="match status" value="1"/>
</dbReference>
<dbReference type="InterPro" id="IPR013783">
    <property type="entry name" value="Ig-like_fold"/>
</dbReference>
<evidence type="ECO:0000256" key="3">
    <source>
        <dbReference type="ARBA" id="ARBA00022723"/>
    </source>
</evidence>
<dbReference type="AlphaFoldDB" id="A0A3Q9FID8"/>
<keyword evidence="3" id="KW-0479">Metal-binding</keyword>
<dbReference type="InterPro" id="IPR003961">
    <property type="entry name" value="FN3_dom"/>
</dbReference>
<dbReference type="NCBIfam" id="TIGR04183">
    <property type="entry name" value="Por_Secre_tail"/>
    <property type="match status" value="1"/>
</dbReference>
<dbReference type="Pfam" id="PF02868">
    <property type="entry name" value="Peptidase_M4_C"/>
    <property type="match status" value="1"/>
</dbReference>
<keyword evidence="5" id="KW-0378">Hydrolase</keyword>
<evidence type="ECO:0000256" key="6">
    <source>
        <dbReference type="ARBA" id="ARBA00022833"/>
    </source>
</evidence>
<reference evidence="12 13" key="1">
    <citation type="submission" date="2018-12" db="EMBL/GenBank/DDBJ databases">
        <title>Flammeovirga pectinis sp. nov., isolated from the gut of the Korean scallop, Patinopecten yessoensis.</title>
        <authorList>
            <person name="Bae J.-W."/>
            <person name="Jeong Y.-S."/>
            <person name="Kang W."/>
        </authorList>
    </citation>
    <scope>NUCLEOTIDE SEQUENCE [LARGE SCALE GENOMIC DNA]</scope>
    <source>
        <strain evidence="12 13">L12M1</strain>
    </source>
</reference>
<dbReference type="PRINTS" id="PR00730">
    <property type="entry name" value="THERMOLYSIN"/>
</dbReference>
<evidence type="ECO:0000256" key="5">
    <source>
        <dbReference type="ARBA" id="ARBA00022801"/>
    </source>
</evidence>
<dbReference type="InterPro" id="IPR036116">
    <property type="entry name" value="FN3_sf"/>
</dbReference>
<dbReference type="SUPFAM" id="SSF49265">
    <property type="entry name" value="Fibronectin type III"/>
    <property type="match status" value="1"/>
</dbReference>
<dbReference type="OrthoDB" id="291295at2"/>
<proteinExistence type="inferred from homology"/>
<dbReference type="SMART" id="SM00060">
    <property type="entry name" value="FN3"/>
    <property type="match status" value="1"/>
</dbReference>
<evidence type="ECO:0000313" key="12">
    <source>
        <dbReference type="EMBL" id="AZQ60855.1"/>
    </source>
</evidence>